<evidence type="ECO:0000259" key="16">
    <source>
        <dbReference type="PROSITE" id="PS50857"/>
    </source>
</evidence>
<feature type="compositionally biased region" description="Basic and acidic residues" evidence="14">
    <location>
        <begin position="273"/>
        <end position="287"/>
    </location>
</feature>
<keyword evidence="19" id="KW-1185">Reference proteome</keyword>
<organism evidence="18 19">
    <name type="scientific">Perspicuibacillus lycopersici</name>
    <dbReference type="NCBI Taxonomy" id="1325689"/>
    <lineage>
        <taxon>Bacteria</taxon>
        <taxon>Bacillati</taxon>
        <taxon>Bacillota</taxon>
        <taxon>Bacilli</taxon>
        <taxon>Bacillales</taxon>
        <taxon>Bacillaceae</taxon>
        <taxon>Perspicuibacillus</taxon>
    </lineage>
</organism>
<evidence type="ECO:0000256" key="14">
    <source>
        <dbReference type="SAM" id="MobiDB-lite"/>
    </source>
</evidence>
<dbReference type="GO" id="GO:0016682">
    <property type="term" value="F:oxidoreductase activity, acting on diphenols and related substances as donors, oxygen as acceptor"/>
    <property type="evidence" value="ECO:0007669"/>
    <property type="project" value="InterPro"/>
</dbReference>
<dbReference type="InterPro" id="IPR045187">
    <property type="entry name" value="CcO_II"/>
</dbReference>
<comment type="similarity">
    <text evidence="3">Belongs to the cytochrome c oxidase subunit 2 family.</text>
</comment>
<dbReference type="Proteomes" id="UP001209318">
    <property type="component" value="Unassembled WGS sequence"/>
</dbReference>
<dbReference type="RefSeq" id="WP_263071954.1">
    <property type="nucleotide sequence ID" value="NZ_JAOUSF010000001.1"/>
</dbReference>
<evidence type="ECO:0000256" key="11">
    <source>
        <dbReference type="ARBA" id="ARBA00023002"/>
    </source>
</evidence>
<comment type="subcellular location">
    <subcellularLocation>
        <location evidence="2">Cell membrane</location>
        <topology evidence="2">Multi-pass membrane protein</topology>
    </subcellularLocation>
</comment>
<dbReference type="GO" id="GO:0009486">
    <property type="term" value="F:cytochrome bo3 ubiquinol oxidase activity"/>
    <property type="evidence" value="ECO:0007669"/>
    <property type="project" value="InterPro"/>
</dbReference>
<reference evidence="18" key="1">
    <citation type="submission" date="2022-10" db="EMBL/GenBank/DDBJ databases">
        <title>Description of Fervidibacillus gen. nov. in the family Fervidibacillaceae fam. nov. with two species, Fervidibacillus albus sp. nov., and Fervidibacillus halotolerans sp. nov., isolated from tidal flat sediments.</title>
        <authorList>
            <person name="Kwon K.K."/>
            <person name="Yang S.-H."/>
        </authorList>
    </citation>
    <scope>NUCLEOTIDE SEQUENCE</scope>
    <source>
        <strain evidence="18">JCM 19140</strain>
    </source>
</reference>
<dbReference type="InterPro" id="IPR002429">
    <property type="entry name" value="CcO_II-like_C"/>
</dbReference>
<evidence type="ECO:0000256" key="6">
    <source>
        <dbReference type="ARBA" id="ARBA00022660"/>
    </source>
</evidence>
<evidence type="ECO:0000256" key="5">
    <source>
        <dbReference type="ARBA" id="ARBA00022475"/>
    </source>
</evidence>
<feature type="transmembrane region" description="Helical" evidence="15">
    <location>
        <begin position="85"/>
        <end position="107"/>
    </location>
</feature>
<dbReference type="PANTHER" id="PTHR22888:SF18">
    <property type="entry name" value="CYTOCHROME BO(3) UBIQUINOL OXIDASE SUBUNIT 2"/>
    <property type="match status" value="1"/>
</dbReference>
<dbReference type="PROSITE" id="PS51257">
    <property type="entry name" value="PROKAR_LIPOPROTEIN"/>
    <property type="match status" value="1"/>
</dbReference>
<evidence type="ECO:0000256" key="8">
    <source>
        <dbReference type="ARBA" id="ARBA00022729"/>
    </source>
</evidence>
<dbReference type="PROSITE" id="PS50999">
    <property type="entry name" value="COX2_TM"/>
    <property type="match status" value="1"/>
</dbReference>
<evidence type="ECO:0000256" key="2">
    <source>
        <dbReference type="ARBA" id="ARBA00004651"/>
    </source>
</evidence>
<dbReference type="Gene3D" id="2.60.40.420">
    <property type="entry name" value="Cupredoxins - blue copper proteins"/>
    <property type="match status" value="1"/>
</dbReference>
<evidence type="ECO:0000256" key="13">
    <source>
        <dbReference type="ARBA" id="ARBA00033219"/>
    </source>
</evidence>
<dbReference type="AlphaFoldDB" id="A0AAE3IV47"/>
<dbReference type="NCBIfam" id="TIGR01432">
    <property type="entry name" value="QOXA"/>
    <property type="match status" value="1"/>
</dbReference>
<dbReference type="PROSITE" id="PS50857">
    <property type="entry name" value="COX2_CUA"/>
    <property type="match status" value="1"/>
</dbReference>
<dbReference type="GO" id="GO:0004129">
    <property type="term" value="F:cytochrome-c oxidase activity"/>
    <property type="evidence" value="ECO:0007669"/>
    <property type="project" value="InterPro"/>
</dbReference>
<feature type="domain" description="Cytochrome oxidase subunit II transmembrane region profile" evidence="17">
    <location>
        <begin position="18"/>
        <end position="116"/>
    </location>
</feature>
<dbReference type="PANTHER" id="PTHR22888">
    <property type="entry name" value="CYTOCHROME C OXIDASE, SUBUNIT II"/>
    <property type="match status" value="1"/>
</dbReference>
<feature type="domain" description="Cytochrome oxidase subunit II copper A binding" evidence="16">
    <location>
        <begin position="122"/>
        <end position="234"/>
    </location>
</feature>
<protein>
    <recommendedName>
        <fullName evidence="13">Quinol oxidase polypeptide II</fullName>
    </recommendedName>
</protein>
<feature type="region of interest" description="Disordered" evidence="14">
    <location>
        <begin position="261"/>
        <end position="306"/>
    </location>
</feature>
<keyword evidence="7 15" id="KW-0812">Transmembrane</keyword>
<comment type="caution">
    <text evidence="18">The sequence shown here is derived from an EMBL/GenBank/DDBJ whole genome shotgun (WGS) entry which is preliminary data.</text>
</comment>
<dbReference type="EMBL" id="JAOUSF010000001">
    <property type="protein sequence ID" value="MCU9612615.1"/>
    <property type="molecule type" value="Genomic_DNA"/>
</dbReference>
<keyword evidence="8" id="KW-0732">Signal</keyword>
<keyword evidence="6" id="KW-0679">Respiratory chain</keyword>
<evidence type="ECO:0000256" key="9">
    <source>
        <dbReference type="ARBA" id="ARBA00022982"/>
    </source>
</evidence>
<feature type="compositionally biased region" description="Basic and acidic residues" evidence="14">
    <location>
        <begin position="294"/>
        <end position="306"/>
    </location>
</feature>
<evidence type="ECO:0000256" key="15">
    <source>
        <dbReference type="SAM" id="Phobius"/>
    </source>
</evidence>
<dbReference type="InterPro" id="IPR008972">
    <property type="entry name" value="Cupredoxin"/>
</dbReference>
<gene>
    <name evidence="18" type="primary">qoxA</name>
    <name evidence="18" type="ORF">OEV98_03430</name>
</gene>
<dbReference type="InterPro" id="IPR006332">
    <property type="entry name" value="QoxA"/>
</dbReference>
<evidence type="ECO:0000256" key="3">
    <source>
        <dbReference type="ARBA" id="ARBA00007866"/>
    </source>
</evidence>
<comment type="catalytic activity">
    <reaction evidence="1">
        <text>2 a quinol + O2 = 2 a quinone + 2 H2O</text>
        <dbReference type="Rhea" id="RHEA:55376"/>
        <dbReference type="ChEBI" id="CHEBI:15377"/>
        <dbReference type="ChEBI" id="CHEBI:15379"/>
        <dbReference type="ChEBI" id="CHEBI:24646"/>
        <dbReference type="ChEBI" id="CHEBI:132124"/>
    </reaction>
</comment>
<dbReference type="GO" id="GO:0005507">
    <property type="term" value="F:copper ion binding"/>
    <property type="evidence" value="ECO:0007669"/>
    <property type="project" value="InterPro"/>
</dbReference>
<evidence type="ECO:0000256" key="7">
    <source>
        <dbReference type="ARBA" id="ARBA00022692"/>
    </source>
</evidence>
<dbReference type="InterPro" id="IPR011759">
    <property type="entry name" value="Cyt_c_oxidase_su2_TM_dom"/>
</dbReference>
<evidence type="ECO:0000313" key="19">
    <source>
        <dbReference type="Proteomes" id="UP001209318"/>
    </source>
</evidence>
<evidence type="ECO:0000313" key="18">
    <source>
        <dbReference type="EMBL" id="MCU9612615.1"/>
    </source>
</evidence>
<evidence type="ECO:0000259" key="17">
    <source>
        <dbReference type="PROSITE" id="PS50999"/>
    </source>
</evidence>
<keyword evidence="12 15" id="KW-0472">Membrane</keyword>
<sequence length="306" mass="34164">MKTKWALFVVHFLIAFVLIGCDKIAVLDPKGPQAQTQANVIWLSIGIMSVIVVVVCAILVFVLVKYRDSKLPKDYEPPYIEGNRVVETIIVIVPILIVAFFSVVTIITNNKVEATPQAYKGQDPLIVYASSSNWKWHFSYPEENIETVNYLYIPTNRPLEFKLYSFGPITSFWIPQLGGQKYAMSDMVTTLHLAADEAGEMMGRNANFSGVGFAENSFYVEAMSQDDFDDWVTEVKETAEPLTEEKFQQLLKPGHLGQLTFTGTHLPFSPAPEGEHAGHNHGKDGPKADTNGNQEHDVHEHDTSTS</sequence>
<dbReference type="GO" id="GO:0005886">
    <property type="term" value="C:plasma membrane"/>
    <property type="evidence" value="ECO:0007669"/>
    <property type="project" value="UniProtKB-SubCell"/>
</dbReference>
<evidence type="ECO:0000256" key="4">
    <source>
        <dbReference type="ARBA" id="ARBA00022448"/>
    </source>
</evidence>
<keyword evidence="10 15" id="KW-1133">Transmembrane helix</keyword>
<keyword evidence="9" id="KW-0249">Electron transport</keyword>
<dbReference type="SUPFAM" id="SSF49503">
    <property type="entry name" value="Cupredoxins"/>
    <property type="match status" value="1"/>
</dbReference>
<dbReference type="CDD" id="cd04212">
    <property type="entry name" value="CuRO_UO_II"/>
    <property type="match status" value="1"/>
</dbReference>
<dbReference type="Gene3D" id="1.10.287.90">
    <property type="match status" value="1"/>
</dbReference>
<name>A0AAE3IV47_9BACI</name>
<proteinExistence type="inferred from homology"/>
<keyword evidence="5" id="KW-1003">Cell membrane</keyword>
<accession>A0AAE3IV47</accession>
<dbReference type="InterPro" id="IPR036257">
    <property type="entry name" value="Cyt_c_oxidase_su2_TM_sf"/>
</dbReference>
<dbReference type="GO" id="GO:0042773">
    <property type="term" value="P:ATP synthesis coupled electron transport"/>
    <property type="evidence" value="ECO:0007669"/>
    <property type="project" value="TreeGrafter"/>
</dbReference>
<evidence type="ECO:0000256" key="12">
    <source>
        <dbReference type="ARBA" id="ARBA00023136"/>
    </source>
</evidence>
<evidence type="ECO:0000256" key="1">
    <source>
        <dbReference type="ARBA" id="ARBA00000725"/>
    </source>
</evidence>
<dbReference type="InterPro" id="IPR034227">
    <property type="entry name" value="CuRO_UO_II"/>
</dbReference>
<feature type="transmembrane region" description="Helical" evidence="15">
    <location>
        <begin position="40"/>
        <end position="64"/>
    </location>
</feature>
<keyword evidence="11" id="KW-0560">Oxidoreductase</keyword>
<evidence type="ECO:0000256" key="10">
    <source>
        <dbReference type="ARBA" id="ARBA00022989"/>
    </source>
</evidence>
<dbReference type="SUPFAM" id="SSF81464">
    <property type="entry name" value="Cytochrome c oxidase subunit II-like, transmembrane region"/>
    <property type="match status" value="1"/>
</dbReference>
<keyword evidence="4" id="KW-0813">Transport</keyword>